<dbReference type="RefSeq" id="WP_242866613.1">
    <property type="nucleotide sequence ID" value="NZ_JAOQJX010000009.1"/>
</dbReference>
<protein>
    <recommendedName>
        <fullName evidence="3">Calcineurin-like phosphoesterase domain-containing protein</fullName>
    </recommendedName>
</protein>
<dbReference type="EMBL" id="JAOQJX010000009">
    <property type="protein sequence ID" value="MCU6747559.1"/>
    <property type="molecule type" value="Genomic_DNA"/>
</dbReference>
<evidence type="ECO:0008006" key="3">
    <source>
        <dbReference type="Google" id="ProtNLM"/>
    </source>
</evidence>
<dbReference type="SUPFAM" id="SSF56300">
    <property type="entry name" value="Metallo-dependent phosphatases"/>
    <property type="match status" value="1"/>
</dbReference>
<keyword evidence="2" id="KW-1185">Reference proteome</keyword>
<proteinExistence type="predicted"/>
<evidence type="ECO:0000313" key="2">
    <source>
        <dbReference type="Proteomes" id="UP001652394"/>
    </source>
</evidence>
<organism evidence="1 2">
    <name type="scientific">Faecalicatena acetigenes</name>
    <dbReference type="NCBI Taxonomy" id="2981790"/>
    <lineage>
        <taxon>Bacteria</taxon>
        <taxon>Bacillati</taxon>
        <taxon>Bacillota</taxon>
        <taxon>Clostridia</taxon>
        <taxon>Lachnospirales</taxon>
        <taxon>Lachnospiraceae</taxon>
        <taxon>Faecalicatena</taxon>
    </lineage>
</organism>
<dbReference type="Proteomes" id="UP001652394">
    <property type="component" value="Unassembled WGS sequence"/>
</dbReference>
<name>A0ABT2TB98_9FIRM</name>
<gene>
    <name evidence="1" type="ORF">OCV51_07805</name>
</gene>
<sequence length="47" mass="5344">MQILYVTDLHGDKEKYKKTLEIASEKGISVIVNGGDMLPKQCNRHLE</sequence>
<comment type="caution">
    <text evidence="1">The sequence shown here is derived from an EMBL/GenBank/DDBJ whole genome shotgun (WGS) entry which is preliminary data.</text>
</comment>
<reference evidence="1 2" key="1">
    <citation type="journal article" date="2021" name="ISME Commun">
        <title>Automated analysis of genomic sequences facilitates high-throughput and comprehensive description of bacteria.</title>
        <authorList>
            <person name="Hitch T.C.A."/>
        </authorList>
    </citation>
    <scope>NUCLEOTIDE SEQUENCE [LARGE SCALE GENOMIC DNA]</scope>
    <source>
        <strain evidence="1 2">H2_18</strain>
    </source>
</reference>
<evidence type="ECO:0000313" key="1">
    <source>
        <dbReference type="EMBL" id="MCU6747559.1"/>
    </source>
</evidence>
<dbReference type="InterPro" id="IPR029052">
    <property type="entry name" value="Metallo-depent_PP-like"/>
</dbReference>
<accession>A0ABT2TB98</accession>